<dbReference type="PANTHER" id="PTHR43798:SF33">
    <property type="entry name" value="HYDROLASE, PUTATIVE (AFU_ORTHOLOGUE AFUA_2G14860)-RELATED"/>
    <property type="match status" value="1"/>
</dbReference>
<dbReference type="OrthoDB" id="284184at2759"/>
<dbReference type="InterPro" id="IPR000639">
    <property type="entry name" value="Epox_hydrolase-like"/>
</dbReference>
<evidence type="ECO:0000313" key="3">
    <source>
        <dbReference type="Proteomes" id="UP001152607"/>
    </source>
</evidence>
<dbReference type="Proteomes" id="UP001152607">
    <property type="component" value="Unassembled WGS sequence"/>
</dbReference>
<dbReference type="PRINTS" id="PR00412">
    <property type="entry name" value="EPOXHYDRLASE"/>
</dbReference>
<dbReference type="GO" id="GO:0047372">
    <property type="term" value="F:monoacylglycerol lipase activity"/>
    <property type="evidence" value="ECO:0007669"/>
    <property type="project" value="TreeGrafter"/>
</dbReference>
<protein>
    <recommendedName>
        <fullName evidence="1">AB hydrolase-1 domain-containing protein</fullName>
    </recommendedName>
</protein>
<dbReference type="InterPro" id="IPR029058">
    <property type="entry name" value="AB_hydrolase_fold"/>
</dbReference>
<dbReference type="InterPro" id="IPR000073">
    <property type="entry name" value="AB_hydrolase_1"/>
</dbReference>
<dbReference type="EMBL" id="CAOQHR010000013">
    <property type="protein sequence ID" value="CAI6342539.1"/>
    <property type="molecule type" value="Genomic_DNA"/>
</dbReference>
<dbReference type="GO" id="GO:0016020">
    <property type="term" value="C:membrane"/>
    <property type="evidence" value="ECO:0007669"/>
    <property type="project" value="TreeGrafter"/>
</dbReference>
<organism evidence="2 3">
    <name type="scientific">Periconia digitata</name>
    <dbReference type="NCBI Taxonomy" id="1303443"/>
    <lineage>
        <taxon>Eukaryota</taxon>
        <taxon>Fungi</taxon>
        <taxon>Dikarya</taxon>
        <taxon>Ascomycota</taxon>
        <taxon>Pezizomycotina</taxon>
        <taxon>Dothideomycetes</taxon>
        <taxon>Pleosporomycetidae</taxon>
        <taxon>Pleosporales</taxon>
        <taxon>Massarineae</taxon>
        <taxon>Periconiaceae</taxon>
        <taxon>Periconia</taxon>
    </lineage>
</organism>
<comment type="caution">
    <text evidence="2">The sequence shown here is derived from an EMBL/GenBank/DDBJ whole genome shotgun (WGS) entry which is preliminary data.</text>
</comment>
<evidence type="ECO:0000313" key="2">
    <source>
        <dbReference type="EMBL" id="CAI6342539.1"/>
    </source>
</evidence>
<evidence type="ECO:0000259" key="1">
    <source>
        <dbReference type="Pfam" id="PF00561"/>
    </source>
</evidence>
<keyword evidence="3" id="KW-1185">Reference proteome</keyword>
<dbReference type="GO" id="GO:0046464">
    <property type="term" value="P:acylglycerol catabolic process"/>
    <property type="evidence" value="ECO:0007669"/>
    <property type="project" value="TreeGrafter"/>
</dbReference>
<dbReference type="Pfam" id="PF00561">
    <property type="entry name" value="Abhydrolase_1"/>
    <property type="match status" value="1"/>
</dbReference>
<accession>A0A9W4UW36</accession>
<dbReference type="SUPFAM" id="SSF53474">
    <property type="entry name" value="alpha/beta-Hydrolases"/>
    <property type="match status" value="1"/>
</dbReference>
<dbReference type="Gene3D" id="3.40.50.1820">
    <property type="entry name" value="alpha/beta hydrolase"/>
    <property type="match status" value="1"/>
</dbReference>
<sequence length="107" mass="11783">MATPQSKTFMVKAGHTYSYTHVTPQDSSKPTFLLVHGFPNCADDWKFQIRDLAAAGYGVLAPDLLGYAGTDKPLAIEEYKMSNMTAQVVEILEHEGLKKVVGVGHDW</sequence>
<proteinExistence type="predicted"/>
<feature type="domain" description="AB hydrolase-1" evidence="1">
    <location>
        <begin position="30"/>
        <end position="107"/>
    </location>
</feature>
<gene>
    <name evidence="2" type="ORF">PDIGIT_LOCUS15748</name>
</gene>
<reference evidence="2" key="1">
    <citation type="submission" date="2023-01" db="EMBL/GenBank/DDBJ databases">
        <authorList>
            <person name="Van Ghelder C."/>
            <person name="Rancurel C."/>
        </authorList>
    </citation>
    <scope>NUCLEOTIDE SEQUENCE</scope>
    <source>
        <strain evidence="2">CNCM I-4278</strain>
    </source>
</reference>
<name>A0A9W4UW36_9PLEO</name>
<dbReference type="AlphaFoldDB" id="A0A9W4UW36"/>
<dbReference type="PANTHER" id="PTHR43798">
    <property type="entry name" value="MONOACYLGLYCEROL LIPASE"/>
    <property type="match status" value="1"/>
</dbReference>
<dbReference type="InterPro" id="IPR050266">
    <property type="entry name" value="AB_hydrolase_sf"/>
</dbReference>